<dbReference type="Gene3D" id="3.10.580.10">
    <property type="entry name" value="CBS-domain"/>
    <property type="match status" value="2"/>
</dbReference>
<dbReference type="PANTHER" id="PTHR43080">
    <property type="entry name" value="CBS DOMAIN-CONTAINING PROTEIN CBSX3, MITOCHONDRIAL"/>
    <property type="match status" value="1"/>
</dbReference>
<dbReference type="Pfam" id="PF00571">
    <property type="entry name" value="CBS"/>
    <property type="match status" value="2"/>
</dbReference>
<protein>
    <submittedName>
        <fullName evidence="4">CBS domain-containing protein</fullName>
    </submittedName>
</protein>
<dbReference type="SUPFAM" id="SSF54631">
    <property type="entry name" value="CBS-domain pair"/>
    <property type="match status" value="1"/>
</dbReference>
<dbReference type="PANTHER" id="PTHR43080:SF2">
    <property type="entry name" value="CBS DOMAIN-CONTAINING PROTEIN"/>
    <property type="match status" value="1"/>
</dbReference>
<sequence>MIKPIPIAVRQLMSRDLVVARPEDPIEKADQIFMSYNIHHLPIVDKDGQLQGLVTKSDYARLSRLLSLFKPAYEQVRMSDIMTRKLATIGPDEEVTEAAKVFQSNILHALPVVDSGQLVGLITTHDLLGFLLEERKRLA</sequence>
<feature type="domain" description="CBS" evidence="3">
    <location>
        <begin position="82"/>
        <end position="137"/>
    </location>
</feature>
<organism evidence="4 5">
    <name type="scientific">Phaeodactylibacter luteus</name>
    <dbReference type="NCBI Taxonomy" id="1564516"/>
    <lineage>
        <taxon>Bacteria</taxon>
        <taxon>Pseudomonadati</taxon>
        <taxon>Bacteroidota</taxon>
        <taxon>Saprospiria</taxon>
        <taxon>Saprospirales</taxon>
        <taxon>Haliscomenobacteraceae</taxon>
        <taxon>Phaeodactylibacter</taxon>
    </lineage>
</organism>
<evidence type="ECO:0000313" key="5">
    <source>
        <dbReference type="Proteomes" id="UP000321580"/>
    </source>
</evidence>
<dbReference type="InterPro" id="IPR046342">
    <property type="entry name" value="CBS_dom_sf"/>
</dbReference>
<comment type="caution">
    <text evidence="4">The sequence shown here is derived from an EMBL/GenBank/DDBJ whole genome shotgun (WGS) entry which is preliminary data.</text>
</comment>
<dbReference type="Proteomes" id="UP000321580">
    <property type="component" value="Unassembled WGS sequence"/>
</dbReference>
<accession>A0A5C6RL22</accession>
<dbReference type="InterPro" id="IPR051257">
    <property type="entry name" value="Diverse_CBS-Domain"/>
</dbReference>
<evidence type="ECO:0000313" key="4">
    <source>
        <dbReference type="EMBL" id="TXB62609.1"/>
    </source>
</evidence>
<evidence type="ECO:0000256" key="1">
    <source>
        <dbReference type="ARBA" id="ARBA00023122"/>
    </source>
</evidence>
<dbReference type="EMBL" id="VOOR01000027">
    <property type="protein sequence ID" value="TXB62609.1"/>
    <property type="molecule type" value="Genomic_DNA"/>
</dbReference>
<keyword evidence="1 2" id="KW-0129">CBS domain</keyword>
<proteinExistence type="predicted"/>
<dbReference type="SMART" id="SM00116">
    <property type="entry name" value="CBS"/>
    <property type="match status" value="2"/>
</dbReference>
<dbReference type="InterPro" id="IPR000644">
    <property type="entry name" value="CBS_dom"/>
</dbReference>
<dbReference type="AlphaFoldDB" id="A0A5C6RL22"/>
<feature type="domain" description="CBS" evidence="3">
    <location>
        <begin position="13"/>
        <end position="74"/>
    </location>
</feature>
<evidence type="ECO:0000256" key="2">
    <source>
        <dbReference type="PROSITE-ProRule" id="PRU00703"/>
    </source>
</evidence>
<reference evidence="4 5" key="1">
    <citation type="submission" date="2019-08" db="EMBL/GenBank/DDBJ databases">
        <title>Genome of Phaeodactylibacter luteus.</title>
        <authorList>
            <person name="Bowman J.P."/>
        </authorList>
    </citation>
    <scope>NUCLEOTIDE SEQUENCE [LARGE SCALE GENOMIC DNA]</scope>
    <source>
        <strain evidence="4 5">KCTC 42180</strain>
    </source>
</reference>
<gene>
    <name evidence="4" type="ORF">FRY97_13400</name>
</gene>
<name>A0A5C6RL22_9BACT</name>
<dbReference type="RefSeq" id="WP_147168057.1">
    <property type="nucleotide sequence ID" value="NZ_VOOR01000027.1"/>
</dbReference>
<evidence type="ECO:0000259" key="3">
    <source>
        <dbReference type="PROSITE" id="PS51371"/>
    </source>
</evidence>
<keyword evidence="5" id="KW-1185">Reference proteome</keyword>
<dbReference type="OrthoDB" id="1119899at2"/>
<dbReference type="PROSITE" id="PS51371">
    <property type="entry name" value="CBS"/>
    <property type="match status" value="2"/>
</dbReference>